<dbReference type="Pfam" id="PF00096">
    <property type="entry name" value="zf-C2H2"/>
    <property type="match status" value="2"/>
</dbReference>
<feature type="region of interest" description="Disordered" evidence="11">
    <location>
        <begin position="203"/>
        <end position="237"/>
    </location>
</feature>
<dbReference type="PROSITE" id="PS50157">
    <property type="entry name" value="ZINC_FINGER_C2H2_2"/>
    <property type="match status" value="2"/>
</dbReference>
<name>A0A4U0XTT6_9PEZI</name>
<protein>
    <recommendedName>
        <fullName evidence="12">C2H2-type domain-containing protein</fullName>
    </recommendedName>
</protein>
<reference evidence="13 14" key="1">
    <citation type="submission" date="2017-03" db="EMBL/GenBank/DDBJ databases">
        <title>Genomes of endolithic fungi from Antarctica.</title>
        <authorList>
            <person name="Coleine C."/>
            <person name="Masonjones S."/>
            <person name="Stajich J.E."/>
        </authorList>
    </citation>
    <scope>NUCLEOTIDE SEQUENCE [LARGE SCALE GENOMIC DNA]</scope>
    <source>
        <strain evidence="13 14">CCFEE 5184</strain>
    </source>
</reference>
<evidence type="ECO:0000256" key="8">
    <source>
        <dbReference type="ARBA" id="ARBA00023242"/>
    </source>
</evidence>
<dbReference type="OrthoDB" id="6077919at2759"/>
<dbReference type="InterPro" id="IPR013087">
    <property type="entry name" value="Znf_C2H2_type"/>
</dbReference>
<feature type="domain" description="C2H2-type" evidence="12">
    <location>
        <begin position="305"/>
        <end position="332"/>
    </location>
</feature>
<sequence>MAVDTRQHQAPFSSMGYDTMRYQPPQFSNPWVSSAASPHGQMYATSLPASSISHDVKHYPTHTPQVSAAYSSGLGAPSLATGMLPLDPDLMDHSGLQMAQDMGASRPYGASYNTSAASSTSTYAPTSAPQYSTSYGYQMDRRPSHPSVASTMIMGAPVEIPRQRQSSLIDYDDRLSHVSDAERQGFSDAVEASRGMVAMSQSDITPRNIYGTTQSSRSSMDSYGFPSSHSSHGSISSQSSYPYSYASSVSDAASVADYSSANEDLPSSRTLPRPVGLIGGNLPPAPQSMMGQFSSKVSSSSQKKHKCKICDKRFTRPSSLQTHMYSHTGEKPFACEVDGCGRHFSVVSNLRRHRKVHRGEGRDHPSPSDDE</sequence>
<evidence type="ECO:0000313" key="14">
    <source>
        <dbReference type="Proteomes" id="UP000309340"/>
    </source>
</evidence>
<dbReference type="GO" id="GO:0000981">
    <property type="term" value="F:DNA-binding transcription factor activity, RNA polymerase II-specific"/>
    <property type="evidence" value="ECO:0007669"/>
    <property type="project" value="TreeGrafter"/>
</dbReference>
<dbReference type="FunFam" id="3.30.160.60:FF:001102">
    <property type="entry name" value="Transcription factor IIIA"/>
    <property type="match status" value="1"/>
</dbReference>
<keyword evidence="4 10" id="KW-0863">Zinc-finger</keyword>
<keyword evidence="5" id="KW-0862">Zinc</keyword>
<accession>A0A4U0XTT6</accession>
<keyword evidence="14" id="KW-1185">Reference proteome</keyword>
<dbReference type="GO" id="GO:0000978">
    <property type="term" value="F:RNA polymerase II cis-regulatory region sequence-specific DNA binding"/>
    <property type="evidence" value="ECO:0007669"/>
    <property type="project" value="TreeGrafter"/>
</dbReference>
<feature type="domain" description="C2H2-type" evidence="12">
    <location>
        <begin position="333"/>
        <end position="362"/>
    </location>
</feature>
<dbReference type="AlphaFoldDB" id="A0A4U0XTT6"/>
<feature type="compositionally biased region" description="Polar residues" evidence="11">
    <location>
        <begin position="203"/>
        <end position="221"/>
    </location>
</feature>
<dbReference type="InterPro" id="IPR051565">
    <property type="entry name" value="Sal_C2H2-zinc-finger"/>
</dbReference>
<evidence type="ECO:0000256" key="4">
    <source>
        <dbReference type="ARBA" id="ARBA00022771"/>
    </source>
</evidence>
<dbReference type="EMBL" id="NAJQ01000113">
    <property type="protein sequence ID" value="TKA78425.1"/>
    <property type="molecule type" value="Genomic_DNA"/>
</dbReference>
<evidence type="ECO:0000256" key="9">
    <source>
        <dbReference type="ARBA" id="ARBA00038474"/>
    </source>
</evidence>
<keyword evidence="2" id="KW-0479">Metal-binding</keyword>
<dbReference type="SMART" id="SM00355">
    <property type="entry name" value="ZnF_C2H2"/>
    <property type="match status" value="2"/>
</dbReference>
<dbReference type="Gene3D" id="3.30.160.60">
    <property type="entry name" value="Classic Zinc Finger"/>
    <property type="match status" value="2"/>
</dbReference>
<dbReference type="GO" id="GO:0005634">
    <property type="term" value="C:nucleus"/>
    <property type="evidence" value="ECO:0007669"/>
    <property type="project" value="UniProtKB-SubCell"/>
</dbReference>
<organism evidence="13 14">
    <name type="scientific">Friedmanniomyces simplex</name>
    <dbReference type="NCBI Taxonomy" id="329884"/>
    <lineage>
        <taxon>Eukaryota</taxon>
        <taxon>Fungi</taxon>
        <taxon>Dikarya</taxon>
        <taxon>Ascomycota</taxon>
        <taxon>Pezizomycotina</taxon>
        <taxon>Dothideomycetes</taxon>
        <taxon>Dothideomycetidae</taxon>
        <taxon>Mycosphaerellales</taxon>
        <taxon>Teratosphaeriaceae</taxon>
        <taxon>Friedmanniomyces</taxon>
    </lineage>
</organism>
<comment type="similarity">
    <text evidence="9">Belongs to the sal C2H2-type zinc-finger protein family.</text>
</comment>
<proteinExistence type="inferred from homology"/>
<comment type="subcellular location">
    <subcellularLocation>
        <location evidence="1">Nucleus</location>
    </subcellularLocation>
</comment>
<dbReference type="SUPFAM" id="SSF57667">
    <property type="entry name" value="beta-beta-alpha zinc fingers"/>
    <property type="match status" value="1"/>
</dbReference>
<keyword evidence="3" id="KW-0677">Repeat</keyword>
<evidence type="ECO:0000256" key="6">
    <source>
        <dbReference type="ARBA" id="ARBA00023015"/>
    </source>
</evidence>
<dbReference type="GO" id="GO:0008270">
    <property type="term" value="F:zinc ion binding"/>
    <property type="evidence" value="ECO:0007669"/>
    <property type="project" value="UniProtKB-KW"/>
</dbReference>
<evidence type="ECO:0000313" key="13">
    <source>
        <dbReference type="EMBL" id="TKA78425.1"/>
    </source>
</evidence>
<dbReference type="STRING" id="329884.A0A4U0XTT6"/>
<evidence type="ECO:0000256" key="10">
    <source>
        <dbReference type="PROSITE-ProRule" id="PRU00042"/>
    </source>
</evidence>
<feature type="compositionally biased region" description="Low complexity" evidence="11">
    <location>
        <begin position="222"/>
        <end position="237"/>
    </location>
</feature>
<evidence type="ECO:0000256" key="1">
    <source>
        <dbReference type="ARBA" id="ARBA00004123"/>
    </source>
</evidence>
<keyword evidence="6" id="KW-0805">Transcription regulation</keyword>
<dbReference type="InterPro" id="IPR036236">
    <property type="entry name" value="Znf_C2H2_sf"/>
</dbReference>
<keyword evidence="7" id="KW-0804">Transcription</keyword>
<keyword evidence="8" id="KW-0539">Nucleus</keyword>
<gene>
    <name evidence="13" type="ORF">B0A55_03058</name>
</gene>
<evidence type="ECO:0000256" key="7">
    <source>
        <dbReference type="ARBA" id="ARBA00023163"/>
    </source>
</evidence>
<dbReference type="PANTHER" id="PTHR23233:SF84">
    <property type="entry name" value="FI23031P1"/>
    <property type="match status" value="1"/>
</dbReference>
<dbReference type="PANTHER" id="PTHR23233">
    <property type="entry name" value="SAL-LIKE PROTEIN"/>
    <property type="match status" value="1"/>
</dbReference>
<feature type="compositionally biased region" description="Low complexity" evidence="11">
    <location>
        <begin position="110"/>
        <end position="128"/>
    </location>
</feature>
<dbReference type="PROSITE" id="PS00028">
    <property type="entry name" value="ZINC_FINGER_C2H2_1"/>
    <property type="match status" value="2"/>
</dbReference>
<feature type="region of interest" description="Disordered" evidence="11">
    <location>
        <begin position="108"/>
        <end position="128"/>
    </location>
</feature>
<evidence type="ECO:0000256" key="11">
    <source>
        <dbReference type="SAM" id="MobiDB-lite"/>
    </source>
</evidence>
<evidence type="ECO:0000256" key="5">
    <source>
        <dbReference type="ARBA" id="ARBA00022833"/>
    </source>
</evidence>
<evidence type="ECO:0000259" key="12">
    <source>
        <dbReference type="PROSITE" id="PS50157"/>
    </source>
</evidence>
<comment type="caution">
    <text evidence="13">The sequence shown here is derived from an EMBL/GenBank/DDBJ whole genome shotgun (WGS) entry which is preliminary data.</text>
</comment>
<dbReference type="Proteomes" id="UP000309340">
    <property type="component" value="Unassembled WGS sequence"/>
</dbReference>
<evidence type="ECO:0000256" key="2">
    <source>
        <dbReference type="ARBA" id="ARBA00022723"/>
    </source>
</evidence>
<dbReference type="FunFam" id="3.30.160.60:FF:000793">
    <property type="entry name" value="C2H2 finger domain protein FlbC"/>
    <property type="match status" value="1"/>
</dbReference>
<evidence type="ECO:0000256" key="3">
    <source>
        <dbReference type="ARBA" id="ARBA00022737"/>
    </source>
</evidence>